<reference evidence="9 10" key="1">
    <citation type="submission" date="2015-12" db="EMBL/GenBank/DDBJ databases">
        <title>Intraspecies pangenome expansion in the marine bacterium Alteromonas.</title>
        <authorList>
            <person name="Lopez-Perez M."/>
            <person name="Rodriguez-Valera F."/>
        </authorList>
    </citation>
    <scope>NUCLEOTIDE SEQUENCE [LARGE SCALE GENOMIC DNA]</scope>
    <source>
        <strain evidence="9 10">UM8</strain>
    </source>
</reference>
<evidence type="ECO:0000259" key="8">
    <source>
        <dbReference type="Pfam" id="PF09864"/>
    </source>
</evidence>
<dbReference type="Pfam" id="PF03724">
    <property type="entry name" value="META"/>
    <property type="match status" value="1"/>
</dbReference>
<dbReference type="PANTHER" id="PTHR35535">
    <property type="entry name" value="HEAT SHOCK PROTEIN HSLJ"/>
    <property type="match status" value="1"/>
</dbReference>
<dbReference type="InterPro" id="IPR038670">
    <property type="entry name" value="HslJ-like_sf"/>
</dbReference>
<accession>A0AAC8XM71</accession>
<feature type="region of interest" description="Disordered" evidence="5">
    <location>
        <begin position="161"/>
        <end position="196"/>
    </location>
</feature>
<evidence type="ECO:0000256" key="3">
    <source>
        <dbReference type="ARBA" id="ARBA00023139"/>
    </source>
</evidence>
<feature type="domain" description="DUF306" evidence="7">
    <location>
        <begin position="46"/>
        <end position="153"/>
    </location>
</feature>
<proteinExistence type="predicted"/>
<organism evidence="9 10">
    <name type="scientific">Alteromonas mediterranea</name>
    <dbReference type="NCBI Taxonomy" id="314275"/>
    <lineage>
        <taxon>Bacteria</taxon>
        <taxon>Pseudomonadati</taxon>
        <taxon>Pseudomonadota</taxon>
        <taxon>Gammaproteobacteria</taxon>
        <taxon>Alteromonadales</taxon>
        <taxon>Alteromonadaceae</taxon>
        <taxon>Alteromonas/Salinimonas group</taxon>
        <taxon>Alteromonas</taxon>
    </lineage>
</organism>
<evidence type="ECO:0000256" key="5">
    <source>
        <dbReference type="SAM" id="MobiDB-lite"/>
    </source>
</evidence>
<dbReference type="InterPro" id="IPR005184">
    <property type="entry name" value="DUF306_Meta_HslJ"/>
</dbReference>
<dbReference type="Gene3D" id="2.40.128.200">
    <property type="match status" value="1"/>
</dbReference>
<name>A0AAC8XM71_9ALTE</name>
<feature type="signal peptide" evidence="6">
    <location>
        <begin position="1"/>
        <end position="19"/>
    </location>
</feature>
<evidence type="ECO:0000313" key="10">
    <source>
        <dbReference type="Proteomes" id="UP000061468"/>
    </source>
</evidence>
<keyword evidence="3" id="KW-0564">Palmitate</keyword>
<keyword evidence="1 6" id="KW-0732">Signal</keyword>
<protein>
    <recommendedName>
        <fullName evidence="11">META domain-containing protein</fullName>
    </recommendedName>
</protein>
<keyword evidence="4" id="KW-0449">Lipoprotein</keyword>
<dbReference type="AlphaFoldDB" id="A0AAC8XM71"/>
<dbReference type="Pfam" id="PF09864">
    <property type="entry name" value="MliC"/>
    <property type="match status" value="1"/>
</dbReference>
<evidence type="ECO:0000256" key="4">
    <source>
        <dbReference type="ARBA" id="ARBA00023288"/>
    </source>
</evidence>
<evidence type="ECO:0000256" key="2">
    <source>
        <dbReference type="ARBA" id="ARBA00023136"/>
    </source>
</evidence>
<evidence type="ECO:0000256" key="1">
    <source>
        <dbReference type="ARBA" id="ARBA00022729"/>
    </source>
</evidence>
<dbReference type="InterPro" id="IPR036328">
    <property type="entry name" value="MliC_sf"/>
</dbReference>
<dbReference type="RefSeq" id="WP_015067699.1">
    <property type="nucleotide sequence ID" value="NZ_CAXGIV010000010.1"/>
</dbReference>
<evidence type="ECO:0000256" key="6">
    <source>
        <dbReference type="SAM" id="SignalP"/>
    </source>
</evidence>
<keyword evidence="2" id="KW-0472">Membrane</keyword>
<sequence length="274" mass="29621">MTYRTYLGALTGAALFSLAACSTSPDIDGSPSSDLGAQSTPSELTTFTDSHWQVESIKQGGIIDYSNITMNISNNRISGSTGCNRYTGTINVESESDERFTLTTDNIALSRKMCAPALMKQEQQFIDALTETAFYAIDKNTLLTLFNSNKVETVKAINTSGSLSSMQPTPNGPQATNLQQRPVSEKQDRVNTPQPSAKVYDCETPSANTTSLKVNSLGPDTLALTLNNTHHIVQLSRAASGAKYTNNKNVVFWNKGDEATLSVNSGNYYCSLIK</sequence>
<evidence type="ECO:0000313" key="9">
    <source>
        <dbReference type="EMBL" id="AMJ79349.1"/>
    </source>
</evidence>
<feature type="domain" description="C-type lysozyme inhibitor" evidence="8">
    <location>
        <begin position="210"/>
        <end position="265"/>
    </location>
</feature>
<dbReference type="InterPro" id="IPR053147">
    <property type="entry name" value="Hsp_HslJ-like"/>
</dbReference>
<feature type="compositionally biased region" description="Polar residues" evidence="5">
    <location>
        <begin position="161"/>
        <end position="182"/>
    </location>
</feature>
<gene>
    <name evidence="9" type="ORF">AV942_14140</name>
</gene>
<dbReference type="Gene3D" id="2.40.128.270">
    <property type="match status" value="1"/>
</dbReference>
<feature type="chain" id="PRO_5041996428" description="META domain-containing protein" evidence="6">
    <location>
        <begin position="20"/>
        <end position="274"/>
    </location>
</feature>
<evidence type="ECO:0008006" key="11">
    <source>
        <dbReference type="Google" id="ProtNLM"/>
    </source>
</evidence>
<dbReference type="InterPro" id="IPR018660">
    <property type="entry name" value="MliC"/>
</dbReference>
<dbReference type="Proteomes" id="UP000061468">
    <property type="component" value="Chromosome"/>
</dbReference>
<dbReference type="PROSITE" id="PS51257">
    <property type="entry name" value="PROKAR_LIPOPROTEIN"/>
    <property type="match status" value="1"/>
</dbReference>
<evidence type="ECO:0000259" key="7">
    <source>
        <dbReference type="Pfam" id="PF03724"/>
    </source>
</evidence>
<dbReference type="EMBL" id="CP013928">
    <property type="protein sequence ID" value="AMJ79349.1"/>
    <property type="molecule type" value="Genomic_DNA"/>
</dbReference>
<dbReference type="PANTHER" id="PTHR35535:SF1">
    <property type="entry name" value="HEAT SHOCK PROTEIN HSLJ"/>
    <property type="match status" value="1"/>
</dbReference>
<dbReference type="SUPFAM" id="SSF141488">
    <property type="entry name" value="YdhA-like"/>
    <property type="match status" value="1"/>
</dbReference>